<keyword evidence="8 12" id="KW-0472">Membrane</keyword>
<evidence type="ECO:0000256" key="9">
    <source>
        <dbReference type="ARBA" id="ARBA00023180"/>
    </source>
</evidence>
<proteinExistence type="inferred from homology"/>
<keyword evidence="9" id="KW-0325">Glycoprotein</keyword>
<dbReference type="AlphaFoldDB" id="A0A9P0FA46"/>
<gene>
    <name evidence="13" type="ORF">BEMITA_LOCUS14098</name>
</gene>
<evidence type="ECO:0000256" key="6">
    <source>
        <dbReference type="ARBA" id="ARBA00022824"/>
    </source>
</evidence>
<keyword evidence="6" id="KW-0256">Endoplasmic reticulum</keyword>
<dbReference type="InterPro" id="IPR002213">
    <property type="entry name" value="UDP_glucos_trans"/>
</dbReference>
<keyword evidence="5 12" id="KW-0812">Transmembrane</keyword>
<evidence type="ECO:0000256" key="3">
    <source>
        <dbReference type="ARBA" id="ARBA00022676"/>
    </source>
</evidence>
<protein>
    <recommendedName>
        <fullName evidence="12">UDP-glucuronosyltransferase</fullName>
        <ecNumber evidence="12">2.4.1.17</ecNumber>
    </recommendedName>
</protein>
<accession>A0A9P0FA46</accession>
<evidence type="ECO:0000256" key="2">
    <source>
        <dbReference type="ARBA" id="ARBA00009995"/>
    </source>
</evidence>
<comment type="catalytic activity">
    <reaction evidence="12">
        <text>glucuronate acceptor + UDP-alpha-D-glucuronate = acceptor beta-D-glucuronoside + UDP + H(+)</text>
        <dbReference type="Rhea" id="RHEA:21032"/>
        <dbReference type="ChEBI" id="CHEBI:15378"/>
        <dbReference type="ChEBI" id="CHEBI:58052"/>
        <dbReference type="ChEBI" id="CHEBI:58223"/>
        <dbReference type="ChEBI" id="CHEBI:132367"/>
        <dbReference type="ChEBI" id="CHEBI:132368"/>
        <dbReference type="EC" id="2.4.1.17"/>
    </reaction>
</comment>
<feature type="transmembrane region" description="Helical" evidence="12">
    <location>
        <begin position="481"/>
        <end position="504"/>
    </location>
</feature>
<dbReference type="SUPFAM" id="SSF53756">
    <property type="entry name" value="UDP-Glycosyltransferase/glycogen phosphorylase"/>
    <property type="match status" value="1"/>
</dbReference>
<dbReference type="Proteomes" id="UP001152759">
    <property type="component" value="Chromosome 9"/>
</dbReference>
<evidence type="ECO:0000256" key="5">
    <source>
        <dbReference type="ARBA" id="ARBA00022692"/>
    </source>
</evidence>
<dbReference type="PANTHER" id="PTHR48043:SF159">
    <property type="entry name" value="EG:EG0003.4 PROTEIN-RELATED"/>
    <property type="match status" value="1"/>
</dbReference>
<comment type="similarity">
    <text evidence="2 11">Belongs to the UDP-glycosyltransferase family.</text>
</comment>
<evidence type="ECO:0000256" key="12">
    <source>
        <dbReference type="RuleBase" id="RU362059"/>
    </source>
</evidence>
<organism evidence="13 14">
    <name type="scientific">Bemisia tabaci</name>
    <name type="common">Sweetpotato whitefly</name>
    <name type="synonym">Aleurodes tabaci</name>
    <dbReference type="NCBI Taxonomy" id="7038"/>
    <lineage>
        <taxon>Eukaryota</taxon>
        <taxon>Metazoa</taxon>
        <taxon>Ecdysozoa</taxon>
        <taxon>Arthropoda</taxon>
        <taxon>Hexapoda</taxon>
        <taxon>Insecta</taxon>
        <taxon>Pterygota</taxon>
        <taxon>Neoptera</taxon>
        <taxon>Paraneoptera</taxon>
        <taxon>Hemiptera</taxon>
        <taxon>Sternorrhyncha</taxon>
        <taxon>Aleyrodoidea</taxon>
        <taxon>Aleyrodidae</taxon>
        <taxon>Aleyrodinae</taxon>
        <taxon>Bemisia</taxon>
    </lineage>
</organism>
<reference evidence="13" key="1">
    <citation type="submission" date="2021-12" db="EMBL/GenBank/DDBJ databases">
        <authorList>
            <person name="King R."/>
        </authorList>
    </citation>
    <scope>NUCLEOTIDE SEQUENCE</scope>
</reference>
<keyword evidence="14" id="KW-1185">Reference proteome</keyword>
<evidence type="ECO:0000256" key="1">
    <source>
        <dbReference type="ARBA" id="ARBA00004240"/>
    </source>
</evidence>
<dbReference type="GO" id="GO:0005783">
    <property type="term" value="C:endoplasmic reticulum"/>
    <property type="evidence" value="ECO:0007669"/>
    <property type="project" value="UniProtKB-SubCell"/>
</dbReference>
<dbReference type="PANTHER" id="PTHR48043">
    <property type="entry name" value="EG:EG0003.4 PROTEIN-RELATED"/>
    <property type="match status" value="1"/>
</dbReference>
<keyword evidence="7 12" id="KW-1133">Transmembrane helix</keyword>
<dbReference type="FunFam" id="3.40.50.2000:FF:000050">
    <property type="entry name" value="UDP-glucuronosyltransferase"/>
    <property type="match status" value="1"/>
</dbReference>
<dbReference type="GO" id="GO:0015020">
    <property type="term" value="F:glucuronosyltransferase activity"/>
    <property type="evidence" value="ECO:0007669"/>
    <property type="project" value="UniProtKB-EC"/>
</dbReference>
<evidence type="ECO:0000256" key="7">
    <source>
        <dbReference type="ARBA" id="ARBA00022989"/>
    </source>
</evidence>
<dbReference type="EC" id="2.4.1.17" evidence="12"/>
<dbReference type="EMBL" id="OU963870">
    <property type="protein sequence ID" value="CAH0395978.1"/>
    <property type="molecule type" value="Genomic_DNA"/>
</dbReference>
<keyword evidence="4 11" id="KW-0808">Transferase</keyword>
<dbReference type="InterPro" id="IPR035595">
    <property type="entry name" value="UDP_glycos_trans_CS"/>
</dbReference>
<evidence type="ECO:0000256" key="10">
    <source>
        <dbReference type="ARBA" id="ARBA00046288"/>
    </source>
</evidence>
<evidence type="ECO:0000256" key="8">
    <source>
        <dbReference type="ARBA" id="ARBA00023136"/>
    </source>
</evidence>
<evidence type="ECO:0000313" key="13">
    <source>
        <dbReference type="EMBL" id="CAH0395978.1"/>
    </source>
</evidence>
<comment type="subcellular location">
    <subcellularLocation>
        <location evidence="10">Endomembrane system</location>
        <topology evidence="10">Single-pass type I membrane protein</topology>
    </subcellularLocation>
    <subcellularLocation>
        <location evidence="1">Endoplasmic reticulum</location>
    </subcellularLocation>
    <subcellularLocation>
        <location evidence="12">Membrane</location>
        <topology evidence="12">Single-pass membrane protein</topology>
    </subcellularLocation>
</comment>
<evidence type="ECO:0000313" key="14">
    <source>
        <dbReference type="Proteomes" id="UP001152759"/>
    </source>
</evidence>
<name>A0A9P0FA46_BEMTA</name>
<dbReference type="PROSITE" id="PS00375">
    <property type="entry name" value="UDPGT"/>
    <property type="match status" value="1"/>
</dbReference>
<sequence length="528" mass="59648">MISISIISILVLNVGTGAFKILVIYPTPSFSHQRSIMALTERLVNDGHELFVVSPNEVQGLKQHGNYTHIDVSFAYEYVKDANKDGDITPHLKATKWDIPKMWVFYAKFTGEEFKSEIFLRFKRRVETEKLKFDVVIAETFLMPFTCGLSRLLAGSAPIISMTTLPVDFSEDPLGSITHLSFVPFIFSDYTDKMTLWQRLENWISQLYIMRACRSTMEEAARRFFRETFGPGKESLVDGCWSNVSLSIITSNSLYYYPRLLGPNIVEAGPLHLKPPEKLPQNLQDWLDGAQKGVIFFSLGSNMKSSNLPKEAKENFLNVFSQLPAGYRVLWKWELDGKIPGQTENILTQKWVPQDSVLAHPKVKLFVTQGGHQSFQETVHYGVPTVGIPWYGDQECIVSKMVDTGTGARLPPYDLFSYEKVKAAIEAVLFDDSFSKNMKRLSAISKDFSSQAMDKAVFWVEHVARVGGASHLRPATADATFFQYFCLDIISVILASSILVLFVFHKLCRILISLTARSEPASKLKKID</sequence>
<dbReference type="GO" id="GO:0016020">
    <property type="term" value="C:membrane"/>
    <property type="evidence" value="ECO:0007669"/>
    <property type="project" value="UniProtKB-SubCell"/>
</dbReference>
<dbReference type="Pfam" id="PF00201">
    <property type="entry name" value="UDPGT"/>
    <property type="match status" value="1"/>
</dbReference>
<keyword evidence="3 11" id="KW-0328">Glycosyltransferase</keyword>
<dbReference type="CDD" id="cd03784">
    <property type="entry name" value="GT1_Gtf-like"/>
    <property type="match status" value="1"/>
</dbReference>
<evidence type="ECO:0000256" key="4">
    <source>
        <dbReference type="ARBA" id="ARBA00022679"/>
    </source>
</evidence>
<dbReference type="Gene3D" id="3.40.50.2000">
    <property type="entry name" value="Glycogen Phosphorylase B"/>
    <property type="match status" value="1"/>
</dbReference>
<dbReference type="InterPro" id="IPR050271">
    <property type="entry name" value="UDP-glycosyltransferase"/>
</dbReference>
<evidence type="ECO:0000256" key="11">
    <source>
        <dbReference type="RuleBase" id="RU003718"/>
    </source>
</evidence>